<proteinExistence type="predicted"/>
<evidence type="ECO:0000313" key="2">
    <source>
        <dbReference type="EMBL" id="MEE6716081.1"/>
    </source>
</evidence>
<dbReference type="InterPro" id="IPR022038">
    <property type="entry name" value="Ig-like_bact"/>
</dbReference>
<dbReference type="EMBL" id="JAQSGK010000026">
    <property type="protein sequence ID" value="MEE6716081.1"/>
    <property type="molecule type" value="Genomic_DNA"/>
</dbReference>
<dbReference type="RefSeq" id="WP_331243899.1">
    <property type="nucleotide sequence ID" value="NZ_JAQSGJ010000026.1"/>
</dbReference>
<feature type="domain" description="Ig-like" evidence="1">
    <location>
        <begin position="380"/>
        <end position="438"/>
    </location>
</feature>
<gene>
    <name evidence="2" type="ORF">PS435_09445</name>
</gene>
<comment type="caution">
    <text evidence="2">The sequence shown here is derived from an EMBL/GenBank/DDBJ whole genome shotgun (WGS) entry which is preliminary data.</text>
</comment>
<evidence type="ECO:0000259" key="1">
    <source>
        <dbReference type="Pfam" id="PF07523"/>
    </source>
</evidence>
<protein>
    <recommendedName>
        <fullName evidence="1">Ig-like domain-containing protein</fullName>
    </recommendedName>
</protein>
<reference evidence="2 3" key="1">
    <citation type="submission" date="2023-02" db="EMBL/GenBank/DDBJ databases">
        <title>The predominant lactic acid bacteria and yeasts involved in the spontaneous fermentation of millet during the production of the traditional porridge Hausa koko in Ghana.</title>
        <authorList>
            <person name="Atter A."/>
            <person name="Diaz M."/>
        </authorList>
    </citation>
    <scope>NUCLEOTIDE SEQUENCE [LARGE SCALE GENOMIC DNA]</scope>
    <source>
        <strain evidence="2 3">FI11640</strain>
    </source>
</reference>
<name>A0ABU7T0E3_9LACO</name>
<dbReference type="Pfam" id="PF07523">
    <property type="entry name" value="Big_3"/>
    <property type="match status" value="1"/>
</dbReference>
<sequence length="754" mass="80444">MVWDSIWDACYKSIKVVIVGLSVTLFGLVSAQTVTAATPSAVVRQTDPLAVGASSARLFTKAALPTAPTLSSKPILSNFFIGASGYAIYGGTGTFSVLAYNNTSTGQLYGYYLVLPIQVTAQLAAVQQAANQFVIDLQNQVNGTQHVFTISSITVYQLDNTTDGREVFYFRPNDGAVKNNVVQVGDWPAMNMPIQVKAKADISGDQSAVQFNANDKTELLQYSVLFAGFGNYSAPDDWFYPTITPSQIGVSEAPDTYISAITYGNIRHTLYLTDATVIETYNVVNADTGAPIKTITKTGQTGTTYSRVGLVDTLASLGLDSKQYWAPSLTIDSGTLTDTAVPFVPTEWSAPTANPTVPGHTYTIKVSPIKTNLQLKPVMITPGSKWQLSDSVQQLTGPDGKTLPLTDVKATGVDQVNTNAAGQYPISISYTDAQGNVTTAKSVVMVGYTDRGLAWYDTDVDGVYTNMESKLDGTKQPIRFQLFKQNTTTGAWTVAAHYDPSSAPTFLSTAPVSINSSGDYQLAIPSAGTFKIGIAQDDLQALHYSLTKLNGGYDTTTNSAFDPKITGNDGSTAYYLTQNAYTIPATGALSTNDAAALGQIAAGVYTSQVGLISLTPPTLDFGKQVIPYQTTTYANQNAAGNQLIYSDNRTVFRSPFSISVQAGDFIDQTDSQHSVGLQQSFLTFQQLGAGMPSFKVYTGGSDVTLFTVENSKAGATMIMLNPPQLTVPGVSGTTTIQANHQYQAKLTWTLTDGI</sequence>
<organism evidence="2 3">
    <name type="scientific">Schleiferilactobacillus harbinensis</name>
    <dbReference type="NCBI Taxonomy" id="304207"/>
    <lineage>
        <taxon>Bacteria</taxon>
        <taxon>Bacillati</taxon>
        <taxon>Bacillota</taxon>
        <taxon>Bacilli</taxon>
        <taxon>Lactobacillales</taxon>
        <taxon>Lactobacillaceae</taxon>
        <taxon>Schleiferilactobacillus</taxon>
    </lineage>
</organism>
<evidence type="ECO:0000313" key="3">
    <source>
        <dbReference type="Proteomes" id="UP001330016"/>
    </source>
</evidence>
<dbReference type="Proteomes" id="UP001330016">
    <property type="component" value="Unassembled WGS sequence"/>
</dbReference>
<dbReference type="InterPro" id="IPR013783">
    <property type="entry name" value="Ig-like_fold"/>
</dbReference>
<accession>A0ABU7T0E3</accession>
<dbReference type="Gene3D" id="2.60.40.10">
    <property type="entry name" value="Immunoglobulins"/>
    <property type="match status" value="1"/>
</dbReference>
<keyword evidence="3" id="KW-1185">Reference proteome</keyword>